<sequence length="269" mass="29751">MSAMASMMRTRASRITLSNLSPNPKSQHAQKRLGRGQGSGKGGTSGRGHKGQKARSGNGKPKAGFEGGQTPITKRFPKRGFVNPNRKEYAPVNLDRIQHWIEQGRLHSSPENPITARELVLSGCVHDVHDGIKLLGDGAAFLKTPVHITPSKASKSAIKAVEASGGSVFCKYYNPLALRDCVKSRTDRVSAAPTRRTDIRKITPIYPLWSFIDATLNSAVWYTDWKNRGYLSPEAIGKMPIVEERWKELSKQLLAFKDQTFDTKKIKKA</sequence>
<evidence type="ECO:0000313" key="1">
    <source>
        <dbReference type="EMBL" id="KAH7927717.1"/>
    </source>
</evidence>
<dbReference type="Proteomes" id="UP000790709">
    <property type="component" value="Unassembled WGS sequence"/>
</dbReference>
<accession>A0ACB8BQ49</accession>
<name>A0ACB8BQ49_9AGAM</name>
<dbReference type="EMBL" id="MU266362">
    <property type="protein sequence ID" value="KAH7927717.1"/>
    <property type="molecule type" value="Genomic_DNA"/>
</dbReference>
<protein>
    <submittedName>
        <fullName evidence="1">Ribosomal protein L15</fullName>
    </submittedName>
</protein>
<gene>
    <name evidence="1" type="ORF">BV22DRAFT_255990</name>
</gene>
<keyword evidence="1" id="KW-0689">Ribosomal protein</keyword>
<reference evidence="1" key="1">
    <citation type="journal article" date="2021" name="New Phytol.">
        <title>Evolutionary innovations through gain and loss of genes in the ectomycorrhizal Boletales.</title>
        <authorList>
            <person name="Wu G."/>
            <person name="Miyauchi S."/>
            <person name="Morin E."/>
            <person name="Kuo A."/>
            <person name="Drula E."/>
            <person name="Varga T."/>
            <person name="Kohler A."/>
            <person name="Feng B."/>
            <person name="Cao Y."/>
            <person name="Lipzen A."/>
            <person name="Daum C."/>
            <person name="Hundley H."/>
            <person name="Pangilinan J."/>
            <person name="Johnson J."/>
            <person name="Barry K."/>
            <person name="LaButti K."/>
            <person name="Ng V."/>
            <person name="Ahrendt S."/>
            <person name="Min B."/>
            <person name="Choi I.G."/>
            <person name="Park H."/>
            <person name="Plett J.M."/>
            <person name="Magnuson J."/>
            <person name="Spatafora J.W."/>
            <person name="Nagy L.G."/>
            <person name="Henrissat B."/>
            <person name="Grigoriev I.V."/>
            <person name="Yang Z.L."/>
            <person name="Xu J."/>
            <person name="Martin F.M."/>
        </authorList>
    </citation>
    <scope>NUCLEOTIDE SEQUENCE</scope>
    <source>
        <strain evidence="1">KUC20120723A-06</strain>
    </source>
</reference>
<comment type="caution">
    <text evidence="1">The sequence shown here is derived from an EMBL/GenBank/DDBJ whole genome shotgun (WGS) entry which is preliminary data.</text>
</comment>
<keyword evidence="1" id="KW-0687">Ribonucleoprotein</keyword>
<keyword evidence="2" id="KW-1185">Reference proteome</keyword>
<proteinExistence type="predicted"/>
<evidence type="ECO:0000313" key="2">
    <source>
        <dbReference type="Proteomes" id="UP000790709"/>
    </source>
</evidence>
<organism evidence="1 2">
    <name type="scientific">Leucogyrophana mollusca</name>
    <dbReference type="NCBI Taxonomy" id="85980"/>
    <lineage>
        <taxon>Eukaryota</taxon>
        <taxon>Fungi</taxon>
        <taxon>Dikarya</taxon>
        <taxon>Basidiomycota</taxon>
        <taxon>Agaricomycotina</taxon>
        <taxon>Agaricomycetes</taxon>
        <taxon>Agaricomycetidae</taxon>
        <taxon>Boletales</taxon>
        <taxon>Boletales incertae sedis</taxon>
        <taxon>Leucogyrophana</taxon>
    </lineage>
</organism>